<dbReference type="InterPro" id="IPR011009">
    <property type="entry name" value="Kinase-like_dom_sf"/>
</dbReference>
<dbReference type="EMBL" id="CP143785">
    <property type="protein sequence ID" value="WVN86441.1"/>
    <property type="molecule type" value="Genomic_DNA"/>
</dbReference>
<feature type="compositionally biased region" description="Low complexity" evidence="8">
    <location>
        <begin position="576"/>
        <end position="589"/>
    </location>
</feature>
<keyword evidence="3 7" id="KW-0808">Transferase</keyword>
<dbReference type="InterPro" id="IPR000719">
    <property type="entry name" value="Prot_kinase_dom"/>
</dbReference>
<dbReference type="KEGG" id="cdep:91085818"/>
<dbReference type="SMART" id="SM00220">
    <property type="entry name" value="S_TKc"/>
    <property type="match status" value="1"/>
</dbReference>
<dbReference type="GO" id="GO:0005524">
    <property type="term" value="F:ATP binding"/>
    <property type="evidence" value="ECO:0007669"/>
    <property type="project" value="UniProtKB-UniRule"/>
</dbReference>
<sequence>MSNPTYPTPSQPMIPRSQPQKLAHADSMPNLPNAPTSDSVSSAVPVNKRPCLSTGAHSTTERLNKFCEEQNTTEEKDVEEKATSFTGESGALNVSRDNLTDKAASLLPSVRIGDLPTLSSKPESYPIPNFDSTSRAPSRAPTPAVIAPQTGASKMAAAAKRGLDVRSSSVPTFDNHHPLNDKNLQERGYQMLNILDHPFHLPKRWKLLRPLGQGAYGLVAQVQDTLTGTSIAVKCITKVFDKVILAKRALREITLLRHFGDHDNLTGLVDMDIVWDGYNEIYIYMEPMEADLHQIVRSGQPLTNAHVQFFLYQLLRGMKYIHTANVIHRDLKPGNLLVNSDCELKICDFGLARGFRPVNGEEPQGEEGKLTEYVATRWYRAPEIMLSNKRYTTAIDVWSIGCILAELVSGKPFFKGKDYIDQLNLILDVLGTPDERTAAQVGSEKACAYLKTLPYCEKKDFSSLFPNTDPEAVDLISQLLRFDYTLRPTVNDSLLHPYVSKYHDELDEPSCPEIFNKWEQVESLETIEELREAITREIQEYREEVRAVAADSSDVSEQAEWQEEEDSRDETVSKFAPPLDSASPSAPSPFLQTPGPGMSTIASGNASKGRSVPFPAPPSELSSRTALQADAAPRTKDHSPNSPYTPLTEESFSAPGVGRPHRYFRRSSAYSLSGKRMGSFLFGSFGGGMTPLVSGQNLPDQFNFVPDHQTTFEKEKDKKQSGHWRSRSRVASQAGDLVLERLSSIELRDQDEKDRIEAVGKVVGLGGDAEVPPMTVSPGDAPTSGKPKRFGV</sequence>
<feature type="region of interest" description="Disordered" evidence="8">
    <location>
        <begin position="767"/>
        <end position="792"/>
    </location>
</feature>
<feature type="compositionally biased region" description="Pro residues" evidence="8">
    <location>
        <begin position="1"/>
        <end position="12"/>
    </location>
</feature>
<dbReference type="FunFam" id="1.10.510.10:FF:000013">
    <property type="entry name" value="Mitogen-activated protein kinase"/>
    <property type="match status" value="1"/>
</dbReference>
<dbReference type="PROSITE" id="PS50011">
    <property type="entry name" value="PROTEIN_KINASE_DOM"/>
    <property type="match status" value="1"/>
</dbReference>
<proteinExistence type="inferred from homology"/>
<dbReference type="Gene3D" id="3.30.200.20">
    <property type="entry name" value="Phosphorylase Kinase, domain 1"/>
    <property type="match status" value="1"/>
</dbReference>
<dbReference type="PROSITE" id="PS00108">
    <property type="entry name" value="PROTEIN_KINASE_ST"/>
    <property type="match status" value="1"/>
</dbReference>
<dbReference type="RefSeq" id="XP_066067141.1">
    <property type="nucleotide sequence ID" value="XM_066211044.1"/>
</dbReference>
<keyword evidence="7" id="KW-0460">Magnesium</keyword>
<keyword evidence="6 7" id="KW-0067">ATP-binding</keyword>
<feature type="region of interest" description="Disordered" evidence="8">
    <location>
        <begin position="1"/>
        <end position="90"/>
    </location>
</feature>
<evidence type="ECO:0000313" key="10">
    <source>
        <dbReference type="Proteomes" id="UP000094043"/>
    </source>
</evidence>
<dbReference type="InterPro" id="IPR017441">
    <property type="entry name" value="Protein_kinase_ATP_BS"/>
</dbReference>
<dbReference type="InterPro" id="IPR003527">
    <property type="entry name" value="MAP_kinase_CS"/>
</dbReference>
<dbReference type="PROSITE" id="PS00107">
    <property type="entry name" value="PROTEIN_KINASE_ATP"/>
    <property type="match status" value="1"/>
</dbReference>
<dbReference type="InterPro" id="IPR050117">
    <property type="entry name" value="MAPK"/>
</dbReference>
<evidence type="ECO:0000256" key="1">
    <source>
        <dbReference type="ARBA" id="ARBA00012411"/>
    </source>
</evidence>
<dbReference type="VEuPathDB" id="FungiDB:L203_01028"/>
<evidence type="ECO:0000256" key="7">
    <source>
        <dbReference type="RuleBase" id="RU361165"/>
    </source>
</evidence>
<feature type="region of interest" description="Disordered" evidence="8">
    <location>
        <begin position="547"/>
        <end position="654"/>
    </location>
</feature>
<reference evidence="9" key="1">
    <citation type="submission" date="2016-06" db="EMBL/GenBank/DDBJ databases">
        <authorList>
            <person name="Cuomo C."/>
            <person name="Litvintseva A."/>
            <person name="Heitman J."/>
            <person name="Chen Y."/>
            <person name="Sun S."/>
            <person name="Springer D."/>
            <person name="Dromer F."/>
            <person name="Young S."/>
            <person name="Zeng Q."/>
            <person name="Chapman S."/>
            <person name="Gujja S."/>
            <person name="Saif S."/>
            <person name="Birren B."/>
        </authorList>
    </citation>
    <scope>NUCLEOTIDE SEQUENCE</scope>
    <source>
        <strain evidence="9">CBS 7841</strain>
    </source>
</reference>
<keyword evidence="5 7" id="KW-0418">Kinase</keyword>
<gene>
    <name evidence="9" type="ORF">L203_101605</name>
</gene>
<comment type="activity regulation">
    <text evidence="7">Activated by threonine and tyrosine phosphorylation.</text>
</comment>
<feature type="compositionally biased region" description="Basic and acidic residues" evidence="8">
    <location>
        <begin position="59"/>
        <end position="82"/>
    </location>
</feature>
<dbReference type="GO" id="GO:0004707">
    <property type="term" value="F:MAP kinase activity"/>
    <property type="evidence" value="ECO:0007669"/>
    <property type="project" value="UniProtKB-EC"/>
</dbReference>
<feature type="compositionally biased region" description="Polar residues" evidence="8">
    <location>
        <begin position="33"/>
        <end position="44"/>
    </location>
</feature>
<dbReference type="Pfam" id="PF00069">
    <property type="entry name" value="Pkinase"/>
    <property type="match status" value="1"/>
</dbReference>
<evidence type="ECO:0000256" key="8">
    <source>
        <dbReference type="SAM" id="MobiDB-lite"/>
    </source>
</evidence>
<evidence type="ECO:0000256" key="4">
    <source>
        <dbReference type="ARBA" id="ARBA00022741"/>
    </source>
</evidence>
<evidence type="ECO:0000256" key="5">
    <source>
        <dbReference type="ARBA" id="ARBA00022777"/>
    </source>
</evidence>
<dbReference type="PROSITE" id="PS01351">
    <property type="entry name" value="MAPK"/>
    <property type="match status" value="1"/>
</dbReference>
<dbReference type="Gene3D" id="1.10.510.10">
    <property type="entry name" value="Transferase(Phosphotransferase) domain 1"/>
    <property type="match status" value="1"/>
</dbReference>
<keyword evidence="10" id="KW-1185">Reference proteome</keyword>
<dbReference type="SUPFAM" id="SSF56112">
    <property type="entry name" value="Protein kinase-like (PK-like)"/>
    <property type="match status" value="1"/>
</dbReference>
<evidence type="ECO:0000256" key="2">
    <source>
        <dbReference type="ARBA" id="ARBA00022527"/>
    </source>
</evidence>
<feature type="region of interest" description="Disordered" evidence="8">
    <location>
        <begin position="117"/>
        <end position="145"/>
    </location>
</feature>
<dbReference type="Proteomes" id="UP000094043">
    <property type="component" value="Chromosome 2"/>
</dbReference>
<comment type="catalytic activity">
    <reaction evidence="7">
        <text>L-threonyl-[protein] + ATP = O-phospho-L-threonyl-[protein] + ADP + H(+)</text>
        <dbReference type="Rhea" id="RHEA:46608"/>
        <dbReference type="Rhea" id="RHEA-COMP:11060"/>
        <dbReference type="Rhea" id="RHEA-COMP:11605"/>
        <dbReference type="ChEBI" id="CHEBI:15378"/>
        <dbReference type="ChEBI" id="CHEBI:30013"/>
        <dbReference type="ChEBI" id="CHEBI:30616"/>
        <dbReference type="ChEBI" id="CHEBI:61977"/>
        <dbReference type="ChEBI" id="CHEBI:456216"/>
        <dbReference type="EC" id="2.7.11.24"/>
    </reaction>
</comment>
<keyword evidence="4 7" id="KW-0547">Nucleotide-binding</keyword>
<accession>A0A1E3IT38</accession>
<evidence type="ECO:0000256" key="3">
    <source>
        <dbReference type="ARBA" id="ARBA00022679"/>
    </source>
</evidence>
<dbReference type="PANTHER" id="PTHR24055">
    <property type="entry name" value="MITOGEN-ACTIVATED PROTEIN KINASE"/>
    <property type="match status" value="1"/>
</dbReference>
<keyword evidence="2 7" id="KW-0723">Serine/threonine-protein kinase</keyword>
<dbReference type="OrthoDB" id="192887at2759"/>
<protein>
    <recommendedName>
        <fullName evidence="1 7">Mitogen-activated protein kinase</fullName>
        <ecNumber evidence="1 7">2.7.11.24</ecNumber>
    </recommendedName>
</protein>
<organism evidence="9 10">
    <name type="scientific">Cryptococcus depauperatus CBS 7841</name>
    <dbReference type="NCBI Taxonomy" id="1295531"/>
    <lineage>
        <taxon>Eukaryota</taxon>
        <taxon>Fungi</taxon>
        <taxon>Dikarya</taxon>
        <taxon>Basidiomycota</taxon>
        <taxon>Agaricomycotina</taxon>
        <taxon>Tremellomycetes</taxon>
        <taxon>Tremellales</taxon>
        <taxon>Cryptococcaceae</taxon>
        <taxon>Cryptococcus</taxon>
    </lineage>
</organism>
<name>A0A1E3IT38_9TREE</name>
<comment type="similarity">
    <text evidence="7">Belongs to the protein kinase superfamily. Ser/Thr protein kinase family. MAP kinase subfamily.</text>
</comment>
<reference evidence="9" key="2">
    <citation type="journal article" date="2022" name="Elife">
        <title>Obligate sexual reproduction of a homothallic fungus closely related to the Cryptococcus pathogenic species complex.</title>
        <authorList>
            <person name="Passer A.R."/>
            <person name="Clancey S.A."/>
            <person name="Shea T."/>
            <person name="David-Palma M."/>
            <person name="Averette A.F."/>
            <person name="Boekhout T."/>
            <person name="Porcel B.M."/>
            <person name="Nowrousian M."/>
            <person name="Cuomo C.A."/>
            <person name="Sun S."/>
            <person name="Heitman J."/>
            <person name="Coelho M.A."/>
        </authorList>
    </citation>
    <scope>NUCLEOTIDE SEQUENCE</scope>
    <source>
        <strain evidence="9">CBS 7841</strain>
    </source>
</reference>
<reference evidence="9" key="3">
    <citation type="submission" date="2024-01" db="EMBL/GenBank/DDBJ databases">
        <authorList>
            <person name="Coelho M.A."/>
            <person name="David-Palma M."/>
            <person name="Shea T."/>
            <person name="Sun S."/>
            <person name="Cuomo C.A."/>
            <person name="Heitman J."/>
        </authorList>
    </citation>
    <scope>NUCLEOTIDE SEQUENCE</scope>
    <source>
        <strain evidence="9">CBS 7841</strain>
    </source>
</reference>
<dbReference type="EC" id="2.7.11.24" evidence="1 7"/>
<evidence type="ECO:0000256" key="6">
    <source>
        <dbReference type="ARBA" id="ARBA00022840"/>
    </source>
</evidence>
<dbReference type="GeneID" id="91085818"/>
<comment type="cofactor">
    <cofactor evidence="7">
        <name>Mg(2+)</name>
        <dbReference type="ChEBI" id="CHEBI:18420"/>
    </cofactor>
</comment>
<feature type="compositionally biased region" description="Polar residues" evidence="8">
    <location>
        <begin position="640"/>
        <end position="651"/>
    </location>
</feature>
<dbReference type="InterPro" id="IPR008271">
    <property type="entry name" value="Ser/Thr_kinase_AS"/>
</dbReference>
<dbReference type="AlphaFoldDB" id="A0A1E3IT38"/>
<evidence type="ECO:0000313" key="9">
    <source>
        <dbReference type="EMBL" id="WVN86441.1"/>
    </source>
</evidence>